<dbReference type="EMBL" id="HE971709">
    <property type="protein sequence ID" value="CCK31054.1"/>
    <property type="molecule type" value="Genomic_DNA"/>
</dbReference>
<name>K4RDL8_STRDJ</name>
<gene>
    <name evidence="2" type="ORF">BN159_6675</name>
</gene>
<dbReference type="eggNOG" id="COG1672">
    <property type="taxonomic scope" value="Bacteria"/>
</dbReference>
<dbReference type="Pfam" id="PF20703">
    <property type="entry name" value="nSTAND1"/>
    <property type="match status" value="1"/>
</dbReference>
<dbReference type="SUPFAM" id="SSF69322">
    <property type="entry name" value="Tricorn protease domain 2"/>
    <property type="match status" value="1"/>
</dbReference>
<dbReference type="Proteomes" id="UP000008043">
    <property type="component" value="Chromosome"/>
</dbReference>
<keyword evidence="3" id="KW-1185">Reference proteome</keyword>
<protein>
    <recommendedName>
        <fullName evidence="1">Novel STAND NTPase 1 domain-containing protein</fullName>
    </recommendedName>
</protein>
<dbReference type="OrthoDB" id="134501at2"/>
<dbReference type="Gene3D" id="2.130.10.10">
    <property type="entry name" value="YVTN repeat-like/Quinoprotein amine dehydrogenase"/>
    <property type="match status" value="1"/>
</dbReference>
<dbReference type="InterPro" id="IPR049052">
    <property type="entry name" value="nSTAND1"/>
</dbReference>
<dbReference type="STRING" id="1214101.BN159_6675"/>
<dbReference type="SUPFAM" id="SSF50494">
    <property type="entry name" value="Trypsin-like serine proteases"/>
    <property type="match status" value="1"/>
</dbReference>
<sequence length="1419" mass="151363">MPTPTPDDELARGIARFWSHDGQVTGSGFLIAEGTLCTCAHVVANALGVPETDSGAPAAPVTVDFPLLTPPSARLSATVTHWRPVAGDGGGDMALLRLSLVVPGTTPVRFAGGTAVWDHPFRVLGFPLLTDDHGVWVDGRLRAPVGKGWTSMEPRGRTIGRGFSGGPVWDTEQSGVVGMTVAADTGTGASTAYLIPAALLLGLEPGLRPSPFRGLEPFREQDATLFFARRSDSERIAAALREHPFVPVAGASGVGKSSLVRAGVLPLLRSAGHTVTDFAGQPDTDPVRTLAEALGGQFPPVRELARTLGQDGSAATLLGARILEESGPAGHVILLDQFEETVGARPADARALLDVLLPMARAAHPEGRRLRVLATLRSASLEELVTGGRAEALSGTVQMVAPMTPSQLDEVVRRPIDAIPGMEFEPGLPELLVAEAGGEPGALPLVEFTLAELWDRREHGRLTHAAYREIGGVEGALSRYADQQLAQVCKPPDGPDEATARRLFERLARPVRGKEYARVARAFDQLPPELRTAAQALAGTRLLVISRDSSGRETVALAHEALVRQWPTLRRWLDESRVFLTWHEKLRSRLREWEDSRRHDDLLLRGQELVTARTTAALRPTELSVSENEFIRSSKAYQRRSVRRGRTGVALVAALAVLAATLTYFVTQAGRDADRRDREAAANELATLATDRFTSDPVEGAALAVLAHRTEPTEETYRALLEVYPGMAMAQSVVEGFLGGRVTALAASADGSRVAVLTEDDQGGVRGDVITGLAVGKPEKHDLDGVPEGADSVAVSDDGARVVAAGPEGQGKVWRSADGGTVDEWSRRDDPVEGESLALDFSADGRIVLHVASKDGAESGPCLTGTLQDRVRLYLRDTDRGHTKGAPPGLLRAGACLTQAALTGAPEKNTPLILLGEEASTGDVRDPETVRAHALDSGAQQWRKDPLDAMLIGAGGRTLGVVGEREFDGSYQDPATGKRLAVGGRYGSQTVSEVTGRFVTNDATGDILWHDVETGADYVTSRPLAYADIREECPDNPLDLITSPTGRGPVLHVLCNRDLVTFRLDPVRHVPMQDWKESAAFAPSGQELAVVGTVDASALLEGRLVLSVRGGNRWRELRADWGEFGMQSPDSAVFSRSGRALVAWGDMGWALYEVGTTGLRLVRKAPDGGPSPTGDPLVRDIRALGSDDFLMLGAGGVQRLGADGGLTSAHAPDCGDPRVKSQAHCLAVEVSPKNGTAWVLRRDGTVTFWDPEDESGHATTRRLGLLPDDFQRLGMRFRDDGERLAVMLRDETVVVNPATGERDHQLPARGNTMIGAYGSDGRIVLASGFGHGASDAELWSEHGEEPIGSLGTLWSDGAWRIADNVLHYGTDWGIGTIPLDEGSLVKTLCGSLGDYDPRALREDLPPAAYAKAPCAADPR</sequence>
<dbReference type="PATRIC" id="fig|1214101.3.peg.6760"/>
<dbReference type="InterPro" id="IPR015943">
    <property type="entry name" value="WD40/YVTN_repeat-like_dom_sf"/>
</dbReference>
<dbReference type="InterPro" id="IPR009003">
    <property type="entry name" value="Peptidase_S1_PA"/>
</dbReference>
<dbReference type="InterPro" id="IPR027417">
    <property type="entry name" value="P-loop_NTPase"/>
</dbReference>
<evidence type="ECO:0000313" key="2">
    <source>
        <dbReference type="EMBL" id="CCK31054.1"/>
    </source>
</evidence>
<dbReference type="Pfam" id="PF13365">
    <property type="entry name" value="Trypsin_2"/>
    <property type="match status" value="1"/>
</dbReference>
<accession>K4RDL8</accession>
<evidence type="ECO:0000259" key="1">
    <source>
        <dbReference type="Pfam" id="PF20703"/>
    </source>
</evidence>
<dbReference type="KEGG" id="sdv:BN159_6675"/>
<reference evidence="2 3" key="1">
    <citation type="journal article" date="2012" name="J. Bacteriol.">
        <title>Genome sequence of the bacterium Streptomyces davawensis JCM 4913 and heterologous production of the unique antibiotic roseoflavin.</title>
        <authorList>
            <person name="Jankowitsch F."/>
            <person name="Schwarz J."/>
            <person name="Ruckert C."/>
            <person name="Gust B."/>
            <person name="Szczepanowski R."/>
            <person name="Blom J."/>
            <person name="Pelzer S."/>
            <person name="Kalinowski J."/>
            <person name="Mack M."/>
        </authorList>
    </citation>
    <scope>NUCLEOTIDE SEQUENCE [LARGE SCALE GENOMIC DNA]</scope>
    <source>
        <strain evidence="3">DSM 101723 / JCM 4913 / KCC S-0913 / 768</strain>
    </source>
</reference>
<feature type="domain" description="Novel STAND NTPase 1" evidence="1">
    <location>
        <begin position="211"/>
        <end position="600"/>
    </location>
</feature>
<proteinExistence type="predicted"/>
<dbReference type="HOGENOM" id="CLU_253171_0_0_11"/>
<dbReference type="Gene3D" id="2.40.10.120">
    <property type="match status" value="1"/>
</dbReference>
<dbReference type="SUPFAM" id="SSF52540">
    <property type="entry name" value="P-loop containing nucleoside triphosphate hydrolases"/>
    <property type="match status" value="1"/>
</dbReference>
<evidence type="ECO:0000313" key="3">
    <source>
        <dbReference type="Proteomes" id="UP000008043"/>
    </source>
</evidence>
<dbReference type="RefSeq" id="WP_015661388.1">
    <property type="nucleotide sequence ID" value="NC_020504.1"/>
</dbReference>
<organism evidence="2 3">
    <name type="scientific">Streptomyces davaonensis (strain DSM 101723 / JCM 4913 / KCC S-0913 / 768)</name>
    <dbReference type="NCBI Taxonomy" id="1214101"/>
    <lineage>
        <taxon>Bacteria</taxon>
        <taxon>Bacillati</taxon>
        <taxon>Actinomycetota</taxon>
        <taxon>Actinomycetes</taxon>
        <taxon>Kitasatosporales</taxon>
        <taxon>Streptomycetaceae</taxon>
        <taxon>Streptomyces</taxon>
    </lineage>
</organism>